<reference evidence="1 2" key="1">
    <citation type="journal article" date="2017" name="Curr. Biol.">
        <title>The Evolution of Venom by Co-option of Single-Copy Genes.</title>
        <authorList>
            <person name="Martinson E.O."/>
            <person name="Mrinalini"/>
            <person name="Kelkar Y.D."/>
            <person name="Chang C.H."/>
            <person name="Werren J.H."/>
        </authorList>
    </citation>
    <scope>NUCLEOTIDE SEQUENCE [LARGE SCALE GENOMIC DNA]</scope>
    <source>
        <strain evidence="1 2">Alberta</strain>
        <tissue evidence="1">Whole body</tissue>
    </source>
</reference>
<name>A0A232EL03_9HYME</name>
<evidence type="ECO:0000313" key="2">
    <source>
        <dbReference type="Proteomes" id="UP000215335"/>
    </source>
</evidence>
<dbReference type="AlphaFoldDB" id="A0A232EL03"/>
<keyword evidence="2" id="KW-1185">Reference proteome</keyword>
<dbReference type="EMBL" id="NNAY01003690">
    <property type="protein sequence ID" value="OXU19001.1"/>
    <property type="molecule type" value="Genomic_DNA"/>
</dbReference>
<feature type="non-terminal residue" evidence="1">
    <location>
        <position position="1"/>
    </location>
</feature>
<accession>A0A232EL03</accession>
<protein>
    <submittedName>
        <fullName evidence="1">Uncharacterized protein</fullName>
    </submittedName>
</protein>
<sequence>VRSKIRHRGKLTTCFLALARLFCLQVIHCLHEPVRLVLIFISQLFGENFGLGYASKPLFKSKFVHTLHSFNFENYSSDPRARCIALP</sequence>
<dbReference type="Proteomes" id="UP000215335">
    <property type="component" value="Unassembled WGS sequence"/>
</dbReference>
<gene>
    <name evidence="1" type="ORF">TSAR_005735</name>
</gene>
<organism evidence="1 2">
    <name type="scientific">Trichomalopsis sarcophagae</name>
    <dbReference type="NCBI Taxonomy" id="543379"/>
    <lineage>
        <taxon>Eukaryota</taxon>
        <taxon>Metazoa</taxon>
        <taxon>Ecdysozoa</taxon>
        <taxon>Arthropoda</taxon>
        <taxon>Hexapoda</taxon>
        <taxon>Insecta</taxon>
        <taxon>Pterygota</taxon>
        <taxon>Neoptera</taxon>
        <taxon>Endopterygota</taxon>
        <taxon>Hymenoptera</taxon>
        <taxon>Apocrita</taxon>
        <taxon>Proctotrupomorpha</taxon>
        <taxon>Chalcidoidea</taxon>
        <taxon>Pteromalidae</taxon>
        <taxon>Pteromalinae</taxon>
        <taxon>Trichomalopsis</taxon>
    </lineage>
</organism>
<evidence type="ECO:0000313" key="1">
    <source>
        <dbReference type="EMBL" id="OXU19001.1"/>
    </source>
</evidence>
<comment type="caution">
    <text evidence="1">The sequence shown here is derived from an EMBL/GenBank/DDBJ whole genome shotgun (WGS) entry which is preliminary data.</text>
</comment>
<proteinExistence type="predicted"/>